<dbReference type="OrthoDB" id="9774747at2"/>
<dbReference type="PANTHER" id="PTHR43155:SF2">
    <property type="entry name" value="CYCLIC DI-GMP PHOSPHODIESTERASE PA4108"/>
    <property type="match status" value="1"/>
</dbReference>
<dbReference type="InterPro" id="IPR003607">
    <property type="entry name" value="HD/PDEase_dom"/>
</dbReference>
<keyword evidence="4" id="KW-1185">Reference proteome</keyword>
<dbReference type="InterPro" id="IPR037522">
    <property type="entry name" value="HD_GYP_dom"/>
</dbReference>
<accession>A0A2N7VBJ2</accession>
<proteinExistence type="predicted"/>
<dbReference type="PROSITE" id="PS51831">
    <property type="entry name" value="HD"/>
    <property type="match status" value="1"/>
</dbReference>
<gene>
    <name evidence="3" type="ORF">C0Z18_31310</name>
</gene>
<evidence type="ECO:0000313" key="4">
    <source>
        <dbReference type="Proteomes" id="UP000235616"/>
    </source>
</evidence>
<evidence type="ECO:0000259" key="2">
    <source>
        <dbReference type="PROSITE" id="PS51832"/>
    </source>
</evidence>
<dbReference type="Proteomes" id="UP000235616">
    <property type="component" value="Unassembled WGS sequence"/>
</dbReference>
<dbReference type="GO" id="GO:0008081">
    <property type="term" value="F:phosphoric diester hydrolase activity"/>
    <property type="evidence" value="ECO:0007669"/>
    <property type="project" value="UniProtKB-ARBA"/>
</dbReference>
<dbReference type="Pfam" id="PF13487">
    <property type="entry name" value="HD_5"/>
    <property type="match status" value="1"/>
</dbReference>
<feature type="domain" description="HD-GYP" evidence="2">
    <location>
        <begin position="1"/>
        <end position="183"/>
    </location>
</feature>
<dbReference type="SUPFAM" id="SSF109604">
    <property type="entry name" value="HD-domain/PDEase-like"/>
    <property type="match status" value="1"/>
</dbReference>
<dbReference type="AlphaFoldDB" id="A0A2N7VBJ2"/>
<reference evidence="3 4" key="1">
    <citation type="submission" date="2018-01" db="EMBL/GenBank/DDBJ databases">
        <title>Whole genome analyses suggest that Burkholderia sensu lato contains two further novel genera in the rhizoxinica-symbiotica group Mycetohabitans gen. nov., and Trinickia gen. nov.: implications for the evolution of diazotrophy and nodulation in the Burkholderiaceae.</title>
        <authorList>
            <person name="Estrada-de los Santos P."/>
            <person name="Palmer M."/>
            <person name="Chavez-Ramirez B."/>
            <person name="Beukes C."/>
            <person name="Steenkamp E.T."/>
            <person name="Hirsch A.M."/>
            <person name="Manyaka P."/>
            <person name="Maluk M."/>
            <person name="Lafos M."/>
            <person name="Crook M."/>
            <person name="Gross E."/>
            <person name="Simon M.F."/>
            <person name="Bueno dos Reis Junior F."/>
            <person name="Poole P.S."/>
            <person name="Venter S.N."/>
            <person name="James E.K."/>
        </authorList>
    </citation>
    <scope>NUCLEOTIDE SEQUENCE [LARGE SCALE GENOMIC DNA]</scope>
    <source>
        <strain evidence="3 4">GIMN1.004</strain>
    </source>
</reference>
<dbReference type="InterPro" id="IPR006674">
    <property type="entry name" value="HD_domain"/>
</dbReference>
<dbReference type="PROSITE" id="PS51832">
    <property type="entry name" value="HD_GYP"/>
    <property type="match status" value="1"/>
</dbReference>
<comment type="caution">
    <text evidence="3">The sequence shown here is derived from an EMBL/GenBank/DDBJ whole genome shotgun (WGS) entry which is preliminary data.</text>
</comment>
<dbReference type="SMART" id="SM00471">
    <property type="entry name" value="HDc"/>
    <property type="match status" value="1"/>
</dbReference>
<dbReference type="PANTHER" id="PTHR43155">
    <property type="entry name" value="CYCLIC DI-GMP PHOSPHODIESTERASE PA4108-RELATED"/>
    <property type="match status" value="1"/>
</dbReference>
<name>A0A2N7VBJ2_9BURK</name>
<organism evidence="3 4">
    <name type="scientific">Trinickia dabaoshanensis</name>
    <dbReference type="NCBI Taxonomy" id="564714"/>
    <lineage>
        <taxon>Bacteria</taxon>
        <taxon>Pseudomonadati</taxon>
        <taxon>Pseudomonadota</taxon>
        <taxon>Betaproteobacteria</taxon>
        <taxon>Burkholderiales</taxon>
        <taxon>Burkholderiaceae</taxon>
        <taxon>Trinickia</taxon>
    </lineage>
</organism>
<protein>
    <submittedName>
        <fullName evidence="3">Metal-dependent phosphohydrolase</fullName>
    </submittedName>
</protein>
<evidence type="ECO:0000313" key="3">
    <source>
        <dbReference type="EMBL" id="PMS14540.1"/>
    </source>
</evidence>
<feature type="domain" description="HD" evidence="1">
    <location>
        <begin position="16"/>
        <end position="142"/>
    </location>
</feature>
<dbReference type="CDD" id="cd00077">
    <property type="entry name" value="HDc"/>
    <property type="match status" value="1"/>
</dbReference>
<keyword evidence="3" id="KW-0378">Hydrolase</keyword>
<dbReference type="EMBL" id="PNYA01000044">
    <property type="protein sequence ID" value="PMS14540.1"/>
    <property type="molecule type" value="Genomic_DNA"/>
</dbReference>
<evidence type="ECO:0000259" key="1">
    <source>
        <dbReference type="PROSITE" id="PS51831"/>
    </source>
</evidence>
<dbReference type="Gene3D" id="1.10.3210.10">
    <property type="entry name" value="Hypothetical protein af1432"/>
    <property type="match status" value="1"/>
</dbReference>
<sequence length="183" mass="19695">MDKALLVALDERDADTSGHCLRVGLLAESLGRALGVRDDELGSLREAGFAHDIGKIAIPDRVLFKPGALDESEFRQMQTHSAIGERILASQGPQGPAHDRISEAVLHHHERFDGAGYPSGLKASDIPFWARIIAVADCFDAVTMTRPYHDPMPADNALDLIVAGSGTHFDPDVVSAFVTLMSV</sequence>